<gene>
    <name evidence="2" type="ORF">GCM10011608_39440</name>
</gene>
<dbReference type="CDD" id="cd00093">
    <property type="entry name" value="HTH_XRE"/>
    <property type="match status" value="1"/>
</dbReference>
<comment type="caution">
    <text evidence="2">The sequence shown here is derived from an EMBL/GenBank/DDBJ whole genome shotgun (WGS) entry which is preliminary data.</text>
</comment>
<reference evidence="2" key="2">
    <citation type="submission" date="2020-09" db="EMBL/GenBank/DDBJ databases">
        <authorList>
            <person name="Sun Q."/>
            <person name="Zhou Y."/>
        </authorList>
    </citation>
    <scope>NUCLEOTIDE SEQUENCE</scope>
    <source>
        <strain evidence="2">CGMCC 4.7312</strain>
    </source>
</reference>
<evidence type="ECO:0000259" key="1">
    <source>
        <dbReference type="PROSITE" id="PS50943"/>
    </source>
</evidence>
<evidence type="ECO:0000313" key="2">
    <source>
        <dbReference type="EMBL" id="GGM50624.1"/>
    </source>
</evidence>
<dbReference type="SMART" id="SM00530">
    <property type="entry name" value="HTH_XRE"/>
    <property type="match status" value="1"/>
</dbReference>
<evidence type="ECO:0000313" key="3">
    <source>
        <dbReference type="Proteomes" id="UP000608890"/>
    </source>
</evidence>
<dbReference type="GO" id="GO:0003677">
    <property type="term" value="F:DNA binding"/>
    <property type="evidence" value="ECO:0007669"/>
    <property type="project" value="InterPro"/>
</dbReference>
<dbReference type="SUPFAM" id="SSF47413">
    <property type="entry name" value="lambda repressor-like DNA-binding domains"/>
    <property type="match status" value="1"/>
</dbReference>
<organism evidence="2 3">
    <name type="scientific">Micromonospora sonchi</name>
    <dbReference type="NCBI Taxonomy" id="1763543"/>
    <lineage>
        <taxon>Bacteria</taxon>
        <taxon>Bacillati</taxon>
        <taxon>Actinomycetota</taxon>
        <taxon>Actinomycetes</taxon>
        <taxon>Micromonosporales</taxon>
        <taxon>Micromonosporaceae</taxon>
        <taxon>Micromonospora</taxon>
    </lineage>
</organism>
<dbReference type="InterPro" id="IPR010982">
    <property type="entry name" value="Lambda_DNA-bd_dom_sf"/>
</dbReference>
<name>A0A917X159_9ACTN</name>
<dbReference type="AlphaFoldDB" id="A0A917X159"/>
<dbReference type="InterPro" id="IPR001387">
    <property type="entry name" value="Cro/C1-type_HTH"/>
</dbReference>
<sequence length="224" mass="25378">MQIATALRRERENQQLTQQALAELAGLSQGTLANLEKGHRLPSLGLVERVFEALELQLAVRVEPLDAHLDDRLAELAARPLADRIEDLPLDRVQRALGDLPYLLTGSTAAILQGAPVPADGIEIAVRWRDSGAFTRWLISVYAQRWNARWSEWGGLHVEPEEPGEHRWLTRYGEIRAMMCDELPEPIEIRHGERTYRVVPLVEVELSDPRSAELLRRYRSRSAG</sequence>
<reference evidence="2" key="1">
    <citation type="journal article" date="2014" name="Int. J. Syst. Evol. Microbiol.">
        <title>Complete genome sequence of Corynebacterium casei LMG S-19264T (=DSM 44701T), isolated from a smear-ripened cheese.</title>
        <authorList>
            <consortium name="US DOE Joint Genome Institute (JGI-PGF)"/>
            <person name="Walter F."/>
            <person name="Albersmeier A."/>
            <person name="Kalinowski J."/>
            <person name="Ruckert C."/>
        </authorList>
    </citation>
    <scope>NUCLEOTIDE SEQUENCE</scope>
    <source>
        <strain evidence="2">CGMCC 4.7312</strain>
    </source>
</reference>
<feature type="domain" description="HTH cro/C1-type" evidence="1">
    <location>
        <begin position="7"/>
        <end position="61"/>
    </location>
</feature>
<dbReference type="Proteomes" id="UP000608890">
    <property type="component" value="Unassembled WGS sequence"/>
</dbReference>
<dbReference type="Gene3D" id="1.10.260.40">
    <property type="entry name" value="lambda repressor-like DNA-binding domains"/>
    <property type="match status" value="1"/>
</dbReference>
<dbReference type="EMBL" id="BMNB01000018">
    <property type="protein sequence ID" value="GGM50624.1"/>
    <property type="molecule type" value="Genomic_DNA"/>
</dbReference>
<proteinExistence type="predicted"/>
<keyword evidence="3" id="KW-1185">Reference proteome</keyword>
<protein>
    <recommendedName>
        <fullName evidence="1">HTH cro/C1-type domain-containing protein</fullName>
    </recommendedName>
</protein>
<accession>A0A917X159</accession>
<dbReference type="Pfam" id="PF01381">
    <property type="entry name" value="HTH_3"/>
    <property type="match status" value="1"/>
</dbReference>
<dbReference type="PROSITE" id="PS50943">
    <property type="entry name" value="HTH_CROC1"/>
    <property type="match status" value="1"/>
</dbReference>